<sequence>MDALSHALCGIAVAGLSGHPPNFQDPIYWASVIGAQAPDFDIIAIIRGNFSLLRQHRAFSHSIPGLIMWSSLITVAFFLFSPTAILAEVFFWSFFGGLSHIIIDFFNAHGAAILWPFSRERKSFGLLNVFDPILLTLMFSVFIQQLPVRETSLLFFATLGAYSGIRWLLKIRATIRLQQYFTDRAVARMLVMPSLKSILGWDFVIETSACYYVGQIGILQQNLTLYTELKKQELSPAVQEAHNTVLGKFFSSFTPFSYITEQQDSEQAGKLVRIYDLRYFLNEDFLHSATIVFSYNEQPCDSYIETHGRKIRVPC</sequence>
<keyword evidence="1" id="KW-0812">Transmembrane</keyword>
<gene>
    <name evidence="2" type="primary">yfhP</name>
    <name evidence="2" type="ORF">SPACI_020130</name>
</gene>
<evidence type="ECO:0000313" key="3">
    <source>
        <dbReference type="Proteomes" id="UP000216052"/>
    </source>
</evidence>
<feature type="transmembrane region" description="Helical" evidence="1">
    <location>
        <begin position="126"/>
        <end position="146"/>
    </location>
</feature>
<accession>A0ABZ3J1Z7</accession>
<evidence type="ECO:0000256" key="1">
    <source>
        <dbReference type="SAM" id="Phobius"/>
    </source>
</evidence>
<reference evidence="2" key="1">
    <citation type="submission" date="2024-05" db="EMBL/GenBank/DDBJ databases">
        <title>Isolation and characterization of Sporomusa carbonis sp. nov., a carboxydotrophic hydrogenogen in the genus of Sporomusa isolated from a charcoal burning pile.</title>
        <authorList>
            <person name="Boeer T."/>
            <person name="Rosenbaum F."/>
            <person name="Eysell L."/>
            <person name="Mueller V."/>
            <person name="Daniel R."/>
            <person name="Poehlein A."/>
        </authorList>
    </citation>
    <scope>NUCLEOTIDE SEQUENCE [LARGE SCALE GENOMIC DNA]</scope>
    <source>
        <strain evidence="2">DSM 3132</strain>
    </source>
</reference>
<evidence type="ECO:0000313" key="2">
    <source>
        <dbReference type="EMBL" id="XFO71967.1"/>
    </source>
</evidence>
<dbReference type="Proteomes" id="UP000216052">
    <property type="component" value="Chromosome"/>
</dbReference>
<organism evidence="2 3">
    <name type="scientific">Sporomusa acidovorans (strain ATCC 49682 / DSM 3132 / Mol)</name>
    <dbReference type="NCBI Taxonomy" id="1123286"/>
    <lineage>
        <taxon>Bacteria</taxon>
        <taxon>Bacillati</taxon>
        <taxon>Bacillota</taxon>
        <taxon>Negativicutes</taxon>
        <taxon>Selenomonadales</taxon>
        <taxon>Sporomusaceae</taxon>
        <taxon>Sporomusa</taxon>
    </lineage>
</organism>
<dbReference type="PANTHER" id="PTHR40031">
    <property type="entry name" value="HYPOTHETICAL MEMBRANE SPANNING PROTEIN"/>
    <property type="match status" value="1"/>
</dbReference>
<dbReference type="InterPro" id="IPR007404">
    <property type="entry name" value="YdjM-like"/>
</dbReference>
<feature type="transmembrane region" description="Helical" evidence="1">
    <location>
        <begin position="91"/>
        <end position="114"/>
    </location>
</feature>
<feature type="transmembrane region" description="Helical" evidence="1">
    <location>
        <begin position="152"/>
        <end position="169"/>
    </location>
</feature>
<keyword evidence="1" id="KW-0472">Membrane</keyword>
<feature type="transmembrane region" description="Helical" evidence="1">
    <location>
        <begin position="66"/>
        <end position="85"/>
    </location>
</feature>
<dbReference type="EMBL" id="CP155571">
    <property type="protein sequence ID" value="XFO71967.1"/>
    <property type="molecule type" value="Genomic_DNA"/>
</dbReference>
<dbReference type="InterPro" id="IPR053170">
    <property type="entry name" value="Transcription_regulator"/>
</dbReference>
<evidence type="ECO:0008006" key="4">
    <source>
        <dbReference type="Google" id="ProtNLM"/>
    </source>
</evidence>
<dbReference type="Pfam" id="PF04307">
    <property type="entry name" value="YdjM"/>
    <property type="match status" value="1"/>
</dbReference>
<dbReference type="RefSeq" id="WP_093795166.1">
    <property type="nucleotide sequence ID" value="NZ_CP155571.1"/>
</dbReference>
<dbReference type="PANTHER" id="PTHR40031:SF1">
    <property type="entry name" value="MEMBRANE-BOUND METAL-DEPENDENT HYDROLASE"/>
    <property type="match status" value="1"/>
</dbReference>
<keyword evidence="1" id="KW-1133">Transmembrane helix</keyword>
<keyword evidence="3" id="KW-1185">Reference proteome</keyword>
<protein>
    <recommendedName>
        <fullName evidence="4">Inner membrane protein</fullName>
    </recommendedName>
</protein>
<name>A0ABZ3J1Z7_SPOA4</name>
<proteinExistence type="predicted"/>